<organism evidence="4 5">
    <name type="scientific">Methyloversatilis universalis (strain ATCC BAA-1314 / DSM 25237 / JCM 13912 / CCUG 52030 / FAM5)</name>
    <dbReference type="NCBI Taxonomy" id="1000565"/>
    <lineage>
        <taxon>Bacteria</taxon>
        <taxon>Pseudomonadati</taxon>
        <taxon>Pseudomonadota</taxon>
        <taxon>Betaproteobacteria</taxon>
        <taxon>Nitrosomonadales</taxon>
        <taxon>Sterolibacteriaceae</taxon>
        <taxon>Methyloversatilis</taxon>
    </lineage>
</organism>
<dbReference type="EMBL" id="AFHG01000043">
    <property type="protein sequence ID" value="EGK72095.1"/>
    <property type="molecule type" value="Genomic_DNA"/>
</dbReference>
<reference evidence="4 5" key="1">
    <citation type="journal article" date="2011" name="J. Bacteriol.">
        <title>Genome sequence of Methyloversatilis universalis FAM5T, a methylotrophic representative of the order Rhodocyclales.</title>
        <authorList>
            <person name="Kittichotirat W."/>
            <person name="Good N.M."/>
            <person name="Hall R."/>
            <person name="Bringel F."/>
            <person name="Lajus A."/>
            <person name="Medigue C."/>
            <person name="Smalley N.E."/>
            <person name="Beck D."/>
            <person name="Bumgarner R."/>
            <person name="Vuilleumier S."/>
            <person name="Kalyuzhnaya M.G."/>
        </authorList>
    </citation>
    <scope>NUCLEOTIDE SEQUENCE [LARGE SCALE GENOMIC DNA]</scope>
    <source>
        <strain evidence="5">ATCC BAA-1314 / JCM 13912 / FAM5</strain>
    </source>
</reference>
<dbReference type="InterPro" id="IPR057727">
    <property type="entry name" value="WCX_dom"/>
</dbReference>
<dbReference type="Pfam" id="PF13280">
    <property type="entry name" value="WYL"/>
    <property type="match status" value="1"/>
</dbReference>
<evidence type="ECO:0000256" key="1">
    <source>
        <dbReference type="ARBA" id="ARBA00023015"/>
    </source>
</evidence>
<dbReference type="OrthoDB" id="8555652at2"/>
<evidence type="ECO:0000256" key="2">
    <source>
        <dbReference type="ARBA" id="ARBA00023163"/>
    </source>
</evidence>
<dbReference type="Proteomes" id="UP000005019">
    <property type="component" value="Unassembled WGS sequence"/>
</dbReference>
<evidence type="ECO:0000313" key="5">
    <source>
        <dbReference type="Proteomes" id="UP000005019"/>
    </source>
</evidence>
<dbReference type="STRING" id="1000565.METUNv1_01567"/>
<feature type="domain" description="HTH deoR-type" evidence="3">
    <location>
        <begin position="3"/>
        <end position="62"/>
    </location>
</feature>
<name>F5RBC4_METUF</name>
<dbReference type="InterPro" id="IPR051534">
    <property type="entry name" value="CBASS_pafABC_assoc_protein"/>
</dbReference>
<dbReference type="InterPro" id="IPR001034">
    <property type="entry name" value="DeoR_HTH"/>
</dbReference>
<dbReference type="RefSeq" id="WP_008060489.1">
    <property type="nucleotide sequence ID" value="NZ_AFHG01000043.1"/>
</dbReference>
<proteinExistence type="predicted"/>
<gene>
    <name evidence="4" type="ORF">METUNv1_01567</name>
</gene>
<evidence type="ECO:0000259" key="3">
    <source>
        <dbReference type="PROSITE" id="PS51000"/>
    </source>
</evidence>
<protein>
    <submittedName>
        <fullName evidence="4">Helix-turn-helix type 11 domain protein</fullName>
    </submittedName>
</protein>
<keyword evidence="2" id="KW-0804">Transcription</keyword>
<dbReference type="Pfam" id="PF25583">
    <property type="entry name" value="WCX"/>
    <property type="match status" value="1"/>
</dbReference>
<dbReference type="PROSITE" id="PS51000">
    <property type="entry name" value="HTH_DEOR_2"/>
    <property type="match status" value="1"/>
</dbReference>
<dbReference type="GO" id="GO:0003700">
    <property type="term" value="F:DNA-binding transcription factor activity"/>
    <property type="evidence" value="ECO:0007669"/>
    <property type="project" value="InterPro"/>
</dbReference>
<comment type="caution">
    <text evidence="4">The sequence shown here is derived from an EMBL/GenBank/DDBJ whole genome shotgun (WGS) entry which is preliminary data.</text>
</comment>
<accession>F5RBC4</accession>
<dbReference type="AlphaFoldDB" id="F5RBC4"/>
<keyword evidence="5" id="KW-1185">Reference proteome</keyword>
<dbReference type="InterPro" id="IPR026881">
    <property type="entry name" value="WYL_dom"/>
</dbReference>
<dbReference type="PANTHER" id="PTHR34580">
    <property type="match status" value="1"/>
</dbReference>
<dbReference type="PANTHER" id="PTHR34580:SF3">
    <property type="entry name" value="PROTEIN PAFB"/>
    <property type="match status" value="1"/>
</dbReference>
<dbReference type="PROSITE" id="PS52050">
    <property type="entry name" value="WYL"/>
    <property type="match status" value="1"/>
</dbReference>
<sequence length="331" mass="37830">MSAMERIYRIDQLLAGRKAVPRAELQDKLGVSWATLKRDLAYMKDRLHAPIVFDRDLGGYRFEKEGQRIGPQYELPGLWFSAEEIHALLTMQHLLANLDTGGLLGPHIQPLLARLSGLLGSADNPAEEVKKRIHIETVGARRFHLSHFQAVGSALLRRKRMLIRYHARGTDQETAREISPQRLIYYRDNWYLDAWCHLREDLRAFSLDAIRAADILEKKAKEVSEKRLDQVLGSGYGIFSGDNVTWATLHFTPERARWVAAEKWHPDQVGRVLEDGGYELKVPYTDDRELLMDVLKFGDDCVVVAPDSLRRCVLMKLSVSLSNYESAKLKP</sequence>
<dbReference type="eggNOG" id="COG2378">
    <property type="taxonomic scope" value="Bacteria"/>
</dbReference>
<keyword evidence="1" id="KW-0805">Transcription regulation</keyword>
<evidence type="ECO:0000313" key="4">
    <source>
        <dbReference type="EMBL" id="EGK72095.1"/>
    </source>
</evidence>